<reference evidence="10" key="1">
    <citation type="submission" date="2024-04" db="EMBL/GenBank/DDBJ databases">
        <title>Salinicola lusitanus LLJ914,a marine bacterium isolated from the Okinawa Trough.</title>
        <authorList>
            <person name="Li J."/>
        </authorList>
    </citation>
    <scope>NUCLEOTIDE SEQUENCE [LARGE SCALE GENOMIC DNA]</scope>
</reference>
<dbReference type="GO" id="GO:0005102">
    <property type="term" value="F:signaling receptor binding"/>
    <property type="evidence" value="ECO:0007669"/>
    <property type="project" value="TreeGrafter"/>
</dbReference>
<comment type="similarity">
    <text evidence="2">Belongs to the FARP (FMRFamide related peptide) family.</text>
</comment>
<comment type="caution">
    <text evidence="9">The sequence shown here is derived from an EMBL/GenBank/DDBJ whole genome shotgun (WGS) entry which is preliminary data.</text>
</comment>
<gene>
    <name evidence="9" type="ORF">WMY93_019387</name>
</gene>
<accession>A0AAW0NR89</accession>
<dbReference type="GO" id="GO:0005576">
    <property type="term" value="C:extracellular region"/>
    <property type="evidence" value="ECO:0007669"/>
    <property type="project" value="UniProtKB-SubCell"/>
</dbReference>
<dbReference type="PANTHER" id="PTHR14403">
    <property type="entry name" value="RFAMIDE PEPTIDE GONADOTROPIN INHIBITORY HORMONE"/>
    <property type="match status" value="1"/>
</dbReference>
<dbReference type="Proteomes" id="UP001460270">
    <property type="component" value="Unassembled WGS sequence"/>
</dbReference>
<dbReference type="EMBL" id="JBBPFD010000014">
    <property type="protein sequence ID" value="KAK7898534.1"/>
    <property type="molecule type" value="Genomic_DNA"/>
</dbReference>
<keyword evidence="10" id="KW-1185">Reference proteome</keyword>
<dbReference type="GO" id="GO:0032277">
    <property type="term" value="P:negative regulation of gonadotropin secretion"/>
    <property type="evidence" value="ECO:0007669"/>
    <property type="project" value="TreeGrafter"/>
</dbReference>
<evidence type="ECO:0000256" key="6">
    <source>
        <dbReference type="ARBA" id="ARBA00023320"/>
    </source>
</evidence>
<name>A0AAW0NR89_9GOBI</name>
<sequence>MWTVLGLCVLLALEGLRGATAATQVQIYGKSVYGGLRSGYAGRQRQPQLTRSTPNQPTTIIRLYPPTAKPLHLHANMPLRFGRRANSHDNPNNPNMPLRFGRDSDSAHNQPSNPNMPLRFGRYSDSEPGGLRFERESESGNNPTLPQRFGRAGRTFRLCSQCSDGERIREMQKDGLYWSLLRTIHNY</sequence>
<proteinExistence type="inferred from homology"/>
<dbReference type="GO" id="GO:0007218">
    <property type="term" value="P:neuropeptide signaling pathway"/>
    <property type="evidence" value="ECO:0007669"/>
    <property type="project" value="UniProtKB-KW"/>
</dbReference>
<dbReference type="InterPro" id="IPR026297">
    <property type="entry name" value="FMRFamide-related/fGRP"/>
</dbReference>
<evidence type="ECO:0000256" key="2">
    <source>
        <dbReference type="ARBA" id="ARBA00006356"/>
    </source>
</evidence>
<keyword evidence="4 8" id="KW-0732">Signal</keyword>
<feature type="chain" id="PRO_5043833271" evidence="8">
    <location>
        <begin position="22"/>
        <end position="187"/>
    </location>
</feature>
<evidence type="ECO:0000256" key="7">
    <source>
        <dbReference type="SAM" id="MobiDB-lite"/>
    </source>
</evidence>
<feature type="signal peptide" evidence="8">
    <location>
        <begin position="1"/>
        <end position="21"/>
    </location>
</feature>
<keyword evidence="5" id="KW-0027">Amidation</keyword>
<comment type="subcellular location">
    <subcellularLocation>
        <location evidence="1">Secreted</location>
    </subcellularLocation>
</comment>
<evidence type="ECO:0000313" key="9">
    <source>
        <dbReference type="EMBL" id="KAK7898534.1"/>
    </source>
</evidence>
<keyword evidence="3" id="KW-0964">Secreted</keyword>
<evidence type="ECO:0000313" key="10">
    <source>
        <dbReference type="Proteomes" id="UP001460270"/>
    </source>
</evidence>
<evidence type="ECO:0000256" key="5">
    <source>
        <dbReference type="ARBA" id="ARBA00022815"/>
    </source>
</evidence>
<evidence type="ECO:0000256" key="1">
    <source>
        <dbReference type="ARBA" id="ARBA00004613"/>
    </source>
</evidence>
<dbReference type="PANTHER" id="PTHR14403:SF6">
    <property type="entry name" value="PRO-FMRFAMIDE-RELATED NEUROPEPTIDE VF"/>
    <property type="match status" value="1"/>
</dbReference>
<organism evidence="9 10">
    <name type="scientific">Mugilogobius chulae</name>
    <name type="common">yellowstripe goby</name>
    <dbReference type="NCBI Taxonomy" id="88201"/>
    <lineage>
        <taxon>Eukaryota</taxon>
        <taxon>Metazoa</taxon>
        <taxon>Chordata</taxon>
        <taxon>Craniata</taxon>
        <taxon>Vertebrata</taxon>
        <taxon>Euteleostomi</taxon>
        <taxon>Actinopterygii</taxon>
        <taxon>Neopterygii</taxon>
        <taxon>Teleostei</taxon>
        <taxon>Neoteleostei</taxon>
        <taxon>Acanthomorphata</taxon>
        <taxon>Gobiaria</taxon>
        <taxon>Gobiiformes</taxon>
        <taxon>Gobioidei</taxon>
        <taxon>Gobiidae</taxon>
        <taxon>Gobionellinae</taxon>
        <taxon>Mugilogobius</taxon>
    </lineage>
</organism>
<dbReference type="AlphaFoldDB" id="A0AAW0NR89"/>
<feature type="region of interest" description="Disordered" evidence="7">
    <location>
        <begin position="83"/>
        <end position="149"/>
    </location>
</feature>
<protein>
    <submittedName>
        <fullName evidence="9">Uncharacterized protein</fullName>
    </submittedName>
</protein>
<keyword evidence="6" id="KW-0527">Neuropeptide</keyword>
<evidence type="ECO:0000256" key="3">
    <source>
        <dbReference type="ARBA" id="ARBA00022525"/>
    </source>
</evidence>
<evidence type="ECO:0000256" key="8">
    <source>
        <dbReference type="SAM" id="SignalP"/>
    </source>
</evidence>
<evidence type="ECO:0000256" key="4">
    <source>
        <dbReference type="ARBA" id="ARBA00022729"/>
    </source>
</evidence>